<feature type="domain" description="VOC" evidence="1">
    <location>
        <begin position="7"/>
        <end position="124"/>
    </location>
</feature>
<accession>A0A2N5CPL5</accession>
<dbReference type="PANTHER" id="PTHR33993:SF14">
    <property type="entry name" value="GB|AAF24581.1"/>
    <property type="match status" value="1"/>
</dbReference>
<dbReference type="Gene3D" id="3.10.180.10">
    <property type="entry name" value="2,3-Dihydroxybiphenyl 1,2-Dioxygenase, domain 1"/>
    <property type="match status" value="2"/>
</dbReference>
<dbReference type="EMBL" id="PJRQ01000041">
    <property type="protein sequence ID" value="PLR08854.1"/>
    <property type="molecule type" value="Genomic_DNA"/>
</dbReference>
<dbReference type="InterPro" id="IPR037523">
    <property type="entry name" value="VOC_core"/>
</dbReference>
<reference evidence="2 5" key="2">
    <citation type="submission" date="2018-01" db="EMBL/GenBank/DDBJ databases">
        <title>Complete genome sequence of Caulobacter flavus RHGG3.</title>
        <authorList>
            <person name="Yang E."/>
        </authorList>
    </citation>
    <scope>NUCLEOTIDE SEQUENCE [LARGE SCALE GENOMIC DNA]</scope>
    <source>
        <strain evidence="2 5">RHGG3</strain>
    </source>
</reference>
<dbReference type="RefSeq" id="WP_101714811.1">
    <property type="nucleotide sequence ID" value="NZ_CP026100.1"/>
</dbReference>
<dbReference type="AlphaFoldDB" id="A0A2N5CPL5"/>
<organism evidence="3 4">
    <name type="scientific">Caulobacter flavus</name>
    <dbReference type="NCBI Taxonomy" id="1679497"/>
    <lineage>
        <taxon>Bacteria</taxon>
        <taxon>Pseudomonadati</taxon>
        <taxon>Pseudomonadota</taxon>
        <taxon>Alphaproteobacteria</taxon>
        <taxon>Caulobacterales</taxon>
        <taxon>Caulobacteraceae</taxon>
        <taxon>Caulobacter</taxon>
    </lineage>
</organism>
<name>A0A2N5CPL5_9CAUL</name>
<evidence type="ECO:0000313" key="3">
    <source>
        <dbReference type="EMBL" id="PLR08854.1"/>
    </source>
</evidence>
<proteinExistence type="predicted"/>
<dbReference type="OrthoDB" id="9793039at2"/>
<evidence type="ECO:0000313" key="4">
    <source>
        <dbReference type="Proteomes" id="UP000234483"/>
    </source>
</evidence>
<evidence type="ECO:0000313" key="5">
    <source>
        <dbReference type="Proteomes" id="UP000281192"/>
    </source>
</evidence>
<dbReference type="CDD" id="cd07247">
    <property type="entry name" value="SgaA_N_like"/>
    <property type="match status" value="2"/>
</dbReference>
<feature type="domain" description="VOC" evidence="1">
    <location>
        <begin position="141"/>
        <end position="258"/>
    </location>
</feature>
<dbReference type="Pfam" id="PF00903">
    <property type="entry name" value="Glyoxalase"/>
    <property type="match status" value="2"/>
</dbReference>
<dbReference type="InterPro" id="IPR052164">
    <property type="entry name" value="Anthracycline_SecMetBiosynth"/>
</dbReference>
<gene>
    <name evidence="2" type="ORF">C1707_20405</name>
    <name evidence="3" type="ORF">CFHF_20665</name>
</gene>
<dbReference type="PROSITE" id="PS51819">
    <property type="entry name" value="VOC"/>
    <property type="match status" value="2"/>
</dbReference>
<sequence>MSETHGRFGWYELMTTDVHAASAFYAKVVGWTPTDSGMPGPTPYMILNVGDAGVGGVFTPEGGCPEGARPGWIGYIFVDDVDAYVGKVVEAGGSVFMPPDDIPTVGRFSVVADPYGAVFTLFKPFPRDEIPPQPADGAPGTFGWRELMAGDLEGAFAFYSKLFGWVKTMAIDMGPMGTYQLFAYEAGGPDVGGMMTRLPDMPVSFWNYYAQVDSASAARDRALAAGATTMMDVHQVPGGSWIYMASDPQGAGFAVVSQEK</sequence>
<protein>
    <submittedName>
        <fullName evidence="3">Glyoxalase</fullName>
    </submittedName>
</protein>
<evidence type="ECO:0000259" key="1">
    <source>
        <dbReference type="PROSITE" id="PS51819"/>
    </source>
</evidence>
<dbReference type="InterPro" id="IPR029068">
    <property type="entry name" value="Glyas_Bleomycin-R_OHBP_Dase"/>
</dbReference>
<evidence type="ECO:0000313" key="2">
    <source>
        <dbReference type="EMBL" id="AYV48431.1"/>
    </source>
</evidence>
<dbReference type="EMBL" id="CP026100">
    <property type="protein sequence ID" value="AYV48431.1"/>
    <property type="molecule type" value="Genomic_DNA"/>
</dbReference>
<dbReference type="SUPFAM" id="SSF54593">
    <property type="entry name" value="Glyoxalase/Bleomycin resistance protein/Dihydroxybiphenyl dioxygenase"/>
    <property type="match status" value="1"/>
</dbReference>
<dbReference type="InterPro" id="IPR004360">
    <property type="entry name" value="Glyas_Fos-R_dOase_dom"/>
</dbReference>
<dbReference type="KEGG" id="cfh:C1707_20405"/>
<dbReference type="PANTHER" id="PTHR33993">
    <property type="entry name" value="GLYOXALASE-RELATED"/>
    <property type="match status" value="1"/>
</dbReference>
<dbReference type="Proteomes" id="UP000234483">
    <property type="component" value="Unassembled WGS sequence"/>
</dbReference>
<reference evidence="3 4" key="1">
    <citation type="submission" date="2017-12" db="EMBL/GenBank/DDBJ databases">
        <title>The genome sequence of Caulobacter flavus CGMCC1 15093.</title>
        <authorList>
            <person name="Gao J."/>
            <person name="Mao X."/>
            <person name="Sun J."/>
        </authorList>
    </citation>
    <scope>NUCLEOTIDE SEQUENCE [LARGE SCALE GENOMIC DNA]</scope>
    <source>
        <strain evidence="3 4">CGMCC1 15093</strain>
    </source>
</reference>
<dbReference type="Proteomes" id="UP000281192">
    <property type="component" value="Chromosome"/>
</dbReference>
<keyword evidence="5" id="KW-1185">Reference proteome</keyword>